<dbReference type="InterPro" id="IPR041664">
    <property type="entry name" value="AAA_16"/>
</dbReference>
<dbReference type="Pfam" id="PF13191">
    <property type="entry name" value="AAA_16"/>
    <property type="match status" value="1"/>
</dbReference>
<dbReference type="Gene3D" id="3.40.50.300">
    <property type="entry name" value="P-loop containing nucleotide triphosphate hydrolases"/>
    <property type="match status" value="1"/>
</dbReference>
<dbReference type="SUPFAM" id="SSF56112">
    <property type="entry name" value="Protein kinase-like (PK-like)"/>
    <property type="match status" value="1"/>
</dbReference>
<dbReference type="InterPro" id="IPR003661">
    <property type="entry name" value="HisK_dim/P_dom"/>
</dbReference>
<comment type="catalytic activity">
    <reaction evidence="1">
        <text>ATP + protein L-histidine = ADP + protein N-phospho-L-histidine.</text>
        <dbReference type="EC" id="2.7.13.3"/>
    </reaction>
</comment>
<feature type="coiled-coil region" evidence="6">
    <location>
        <begin position="1505"/>
        <end position="1535"/>
    </location>
</feature>
<dbReference type="PROSITE" id="PS50011">
    <property type="entry name" value="PROTEIN_KINASE_DOM"/>
    <property type="match status" value="1"/>
</dbReference>
<dbReference type="InterPro" id="IPR004358">
    <property type="entry name" value="Sig_transdc_His_kin-like_C"/>
</dbReference>
<dbReference type="Gene3D" id="1.10.287.130">
    <property type="match status" value="1"/>
</dbReference>
<dbReference type="SUPFAM" id="SSF47384">
    <property type="entry name" value="Homodimeric domain of signal transducing histidine kinase"/>
    <property type="match status" value="1"/>
</dbReference>
<keyword evidence="3" id="KW-0597">Phosphoprotein</keyword>
<dbReference type="SMART" id="SM00220">
    <property type="entry name" value="S_TKc"/>
    <property type="match status" value="1"/>
</dbReference>
<protein>
    <recommendedName>
        <fullName evidence="2">histidine kinase</fullName>
        <ecNumber evidence="2">2.7.13.3</ecNumber>
    </recommendedName>
</protein>
<dbReference type="CDD" id="cd14014">
    <property type="entry name" value="STKc_PknB_like"/>
    <property type="match status" value="1"/>
</dbReference>
<reference evidence="9 10" key="1">
    <citation type="submission" date="2023-01" db="EMBL/GenBank/DDBJ databases">
        <title>Novel diversity within Roseofilum (Cyanobacteria; Desertifilaceae) from marine benthic mats with descriptions of four novel species.</title>
        <authorList>
            <person name="Wang Y."/>
            <person name="Berthold D.E."/>
            <person name="Hu J."/>
            <person name="Lefler F.W."/>
            <person name="Laughinghouse H.D. IV."/>
        </authorList>
    </citation>
    <scope>NUCLEOTIDE SEQUENCE [LARGE SCALE GENOMIC DNA]</scope>
    <source>
        <strain evidence="9 10">BLCC-M114</strain>
    </source>
</reference>
<keyword evidence="4" id="KW-0418">Kinase</keyword>
<keyword evidence="6" id="KW-0175">Coiled coil</keyword>
<evidence type="ECO:0000256" key="1">
    <source>
        <dbReference type="ARBA" id="ARBA00000085"/>
    </source>
</evidence>
<dbReference type="SMART" id="SM00065">
    <property type="entry name" value="GAF"/>
    <property type="match status" value="1"/>
</dbReference>
<dbReference type="InterPro" id="IPR003594">
    <property type="entry name" value="HATPase_dom"/>
</dbReference>
<dbReference type="Pfam" id="PF00069">
    <property type="entry name" value="Pkinase"/>
    <property type="match status" value="1"/>
</dbReference>
<dbReference type="InterPro" id="IPR053159">
    <property type="entry name" value="Hybrid_Histidine_Kinase"/>
</dbReference>
<keyword evidence="4" id="KW-0808">Transferase</keyword>
<dbReference type="SUPFAM" id="SSF52540">
    <property type="entry name" value="P-loop containing nucleoside triphosphate hydrolases"/>
    <property type="match status" value="1"/>
</dbReference>
<dbReference type="InterPro" id="IPR003018">
    <property type="entry name" value="GAF"/>
</dbReference>
<evidence type="ECO:0000256" key="3">
    <source>
        <dbReference type="ARBA" id="ARBA00022553"/>
    </source>
</evidence>
<dbReference type="InterPro" id="IPR011009">
    <property type="entry name" value="Kinase-like_dom_sf"/>
</dbReference>
<gene>
    <name evidence="9" type="ORF">PMG25_17690</name>
</gene>
<dbReference type="InterPro" id="IPR008271">
    <property type="entry name" value="Ser/Thr_kinase_AS"/>
</dbReference>
<feature type="domain" description="Histidine kinase" evidence="8">
    <location>
        <begin position="1544"/>
        <end position="1799"/>
    </location>
</feature>
<dbReference type="EMBL" id="JAQOSO010000092">
    <property type="protein sequence ID" value="MDJ1175924.1"/>
    <property type="molecule type" value="Genomic_DNA"/>
</dbReference>
<feature type="domain" description="Protein kinase" evidence="7">
    <location>
        <begin position="8"/>
        <end position="277"/>
    </location>
</feature>
<evidence type="ECO:0000313" key="9">
    <source>
        <dbReference type="EMBL" id="MDJ1175924.1"/>
    </source>
</evidence>
<evidence type="ECO:0000256" key="6">
    <source>
        <dbReference type="SAM" id="Coils"/>
    </source>
</evidence>
<dbReference type="Gene3D" id="3.30.200.20">
    <property type="entry name" value="Phosphorylase Kinase, domain 1"/>
    <property type="match status" value="1"/>
</dbReference>
<evidence type="ECO:0000256" key="4">
    <source>
        <dbReference type="ARBA" id="ARBA00022777"/>
    </source>
</evidence>
<name>A0ABT7BBD6_9CYAN</name>
<dbReference type="InterPro" id="IPR005467">
    <property type="entry name" value="His_kinase_dom"/>
</dbReference>
<dbReference type="EC" id="2.7.13.3" evidence="2"/>
<dbReference type="SUPFAM" id="SSF55874">
    <property type="entry name" value="ATPase domain of HSP90 chaperone/DNA topoisomerase II/histidine kinase"/>
    <property type="match status" value="1"/>
</dbReference>
<dbReference type="PROSITE" id="PS50109">
    <property type="entry name" value="HIS_KIN"/>
    <property type="match status" value="1"/>
</dbReference>
<dbReference type="Gene3D" id="3.30.450.40">
    <property type="match status" value="1"/>
</dbReference>
<dbReference type="RefSeq" id="WP_283768210.1">
    <property type="nucleotide sequence ID" value="NZ_JAQOSO010000092.1"/>
</dbReference>
<comment type="caution">
    <text evidence="9">The sequence shown here is derived from an EMBL/GenBank/DDBJ whole genome shotgun (WGS) entry which is preliminary data.</text>
</comment>
<dbReference type="InterPro" id="IPR036890">
    <property type="entry name" value="HATPase_C_sf"/>
</dbReference>
<dbReference type="InterPro" id="IPR029016">
    <property type="entry name" value="GAF-like_dom_sf"/>
</dbReference>
<dbReference type="PANTHER" id="PTHR43642">
    <property type="entry name" value="HYBRID SIGNAL TRANSDUCTION HISTIDINE KINASE G"/>
    <property type="match status" value="1"/>
</dbReference>
<evidence type="ECO:0000313" key="10">
    <source>
        <dbReference type="Proteomes" id="UP001235849"/>
    </source>
</evidence>
<evidence type="ECO:0000256" key="5">
    <source>
        <dbReference type="ARBA" id="ARBA00023012"/>
    </source>
</evidence>
<dbReference type="SUPFAM" id="SSF55781">
    <property type="entry name" value="GAF domain-like"/>
    <property type="match status" value="1"/>
</dbReference>
<dbReference type="SMART" id="SM00387">
    <property type="entry name" value="HATPase_c"/>
    <property type="match status" value="1"/>
</dbReference>
<dbReference type="PANTHER" id="PTHR43642:SF1">
    <property type="entry name" value="HYBRID SIGNAL TRANSDUCTION HISTIDINE KINASE G"/>
    <property type="match status" value="1"/>
</dbReference>
<organism evidence="9 10">
    <name type="scientific">Roseofilum capinflatum BLCC-M114</name>
    <dbReference type="NCBI Taxonomy" id="3022440"/>
    <lineage>
        <taxon>Bacteria</taxon>
        <taxon>Bacillati</taxon>
        <taxon>Cyanobacteriota</taxon>
        <taxon>Cyanophyceae</taxon>
        <taxon>Desertifilales</taxon>
        <taxon>Desertifilaceae</taxon>
        <taxon>Roseofilum</taxon>
        <taxon>Roseofilum capinflatum</taxon>
    </lineage>
</organism>
<dbReference type="PRINTS" id="PR00344">
    <property type="entry name" value="BCTRLSENSOR"/>
</dbReference>
<dbReference type="Proteomes" id="UP001235849">
    <property type="component" value="Unassembled WGS sequence"/>
</dbReference>
<dbReference type="InterPro" id="IPR000719">
    <property type="entry name" value="Prot_kinase_dom"/>
</dbReference>
<dbReference type="Pfam" id="PF02518">
    <property type="entry name" value="HATPase_c"/>
    <property type="match status" value="1"/>
</dbReference>
<dbReference type="InterPro" id="IPR036097">
    <property type="entry name" value="HisK_dim/P_sf"/>
</dbReference>
<keyword evidence="10" id="KW-1185">Reference proteome</keyword>
<sequence length="1799" mass="201836">MPLKLHGYQIKEKIYQGERTLVYRGLRTSDSMRVAIKFLRNEYPGFSELLQFHNQYTIAKNLNSSAIVTPLSLERYGNGYALVMEDLGAISLDKAIQNYGSFTLENCLQIAIQLADILQELDRNRVIHKDIKPANILIQPETQEVKLIDFSIASLLPREAQEIKNFNVLEGTLAYISPEQTGRMNRGIDYRSDFYSLGVTLYQLLTGILPFSSDDPMELVHGHISQQPIPPAEIRNKKSNIEIPPIVSDIVMKLMAKNAEDRYQSALGLKFDLEACLQQWQETGTIEPFELATRDITGRFLIPEKLYGREAEIQTLLTAFERVAEGNTEMMLVAGFSGIGKTAVINEVHKPIVRQRGYFIKGKFDQFQRNIPFSAFVIAFRDLMQQLLGESDAQLDQWKEKILAALGENGQVIIDVIPELESIIGQQPPVPELSGNAAQNRFNLLFQKFIRVFTTPEHPLVIFLDDLQWADSASLKLMRLLMSENKMGYLLLLGAYRDNEVSPAHPFMLSLDEMGKLGAKMKTITLAPLSETDLNLWVADTLSCTPELAWSLSELIYQKTKGNPFFTTQFLKGLHQEGSIAFDRDLGYWHCDLTTVQQLALTDDVVEFMATRLHKLPKDTQESLKLAACIGNQFDLQTLAIVSQRPQTEVATALWKALQEGLVLPLGQTYKFFQDPPQSPWEGGTKGTEKADDISVGYKFVHDRVQQAAYALIPEDQRQVTHYHIGQLLLQQIPPAVREDRIFELINQLNYGTALITKQPERDELAQLNLVACRKARAATAYQAGQDYARTGLFLLGEHPWQGQYEMSLEFHELAAELASLCGDFEEMEQWVETVIKQTRSLLEKVNVYRIRIQAKISQNQLTEAIAIALQVLQQFDTPLPAKPTDDDIQQAIAEIGQLLGDREIEDLIHLPEMRDREKMAIVQIANSIIPVAYIAAPPFFPILICLSVKLSIQYGNTLASGFGYVCYGTIACNLLKDVSAGVKFGHLALELVSQLDAKAIKPEVTNAAGLFLLHRQSHLKNVLALLQESYRSALEVGNQELAGYCAQNVCLNSFWCSQSLADLEQQTRVYCQGLMQLNQVTTANYCRIYWQSILNFQGLEEYPSILSGQVLVEAEFMPVLTAAHDWFGLYLFHLYKLMLSYVFGQIESAQEQAVTTRQYLIAGVGMVSEPAFYFYDALTALANWTGEPEPLERVEENQTQLQDQWARHAPMNHQHKVDLIAAEKARVLGNRAEAIELYDRAIAGAKENQFLQEEALANELAAKFYLDWGKEKVAQVYMTDAYYAYARWGAKAKTDQLEQQYPQLLSAIVQPPRLQLMKGQTVASTLTRTASSSSSSTGFMLDWATAMKAAQSLSSEIHLDKLISSLMKAAMENAGADRAILLLNQQDTWQVVARYTLQMSQLHSMPIEDDMALPTSVMNKVKRTQKPTIVNDVSREPQLAGDSYLLQDPPKSLLCAPILNQGNAIGILYLENHVAVGAFTGDRIELLNLLCSQAAISLENARLYEQSQDYAQKLEESLADLQQAQLQLVQSEKMSALGNLVAGVAHEINNPVAFIAGNINPAQEYLEDLFRLIDLYQEEYPEPSEAIEEEIEAIDLEFIREDLPHLIASMREGTNRIGHISDSLRIFSRVDKDYKVPFDLHEGIDSTLLILKHRLKANEVRPAIEIVRDYGELPEVQCFPGQLNQVFMNLIANAIDALEETNQGRSFDEIAANPNQITLKTSATAKEVTVRITDNGIGMPPEVKERIFEQGFTTKAVGKGTGLGMAIARQIIVEKHGGTIICNSELGQGTEFIIHLPV</sequence>
<evidence type="ECO:0000259" key="8">
    <source>
        <dbReference type="PROSITE" id="PS50109"/>
    </source>
</evidence>
<evidence type="ECO:0000259" key="7">
    <source>
        <dbReference type="PROSITE" id="PS50011"/>
    </source>
</evidence>
<dbReference type="Pfam" id="PF01590">
    <property type="entry name" value="GAF"/>
    <property type="match status" value="1"/>
</dbReference>
<evidence type="ECO:0000256" key="2">
    <source>
        <dbReference type="ARBA" id="ARBA00012438"/>
    </source>
</evidence>
<dbReference type="Gene3D" id="1.10.510.10">
    <property type="entry name" value="Transferase(Phosphotransferase) domain 1"/>
    <property type="match status" value="1"/>
</dbReference>
<accession>A0ABT7BBD6</accession>
<proteinExistence type="predicted"/>
<keyword evidence="5" id="KW-0902">Two-component regulatory system</keyword>
<dbReference type="PROSITE" id="PS00108">
    <property type="entry name" value="PROTEIN_KINASE_ST"/>
    <property type="match status" value="1"/>
</dbReference>
<dbReference type="Gene3D" id="3.30.565.10">
    <property type="entry name" value="Histidine kinase-like ATPase, C-terminal domain"/>
    <property type="match status" value="1"/>
</dbReference>
<dbReference type="InterPro" id="IPR027417">
    <property type="entry name" value="P-loop_NTPase"/>
</dbReference>
<dbReference type="CDD" id="cd00082">
    <property type="entry name" value="HisKA"/>
    <property type="match status" value="1"/>
</dbReference>